<reference evidence="1 2" key="1">
    <citation type="journal article" date="2018" name="Front. Plant Sci.">
        <title>Red Clover (Trifolium pratense) and Zigzag Clover (T. medium) - A Picture of Genomic Similarities and Differences.</title>
        <authorList>
            <person name="Dluhosova J."/>
            <person name="Istvanek J."/>
            <person name="Nedelnik J."/>
            <person name="Repkova J."/>
        </authorList>
    </citation>
    <scope>NUCLEOTIDE SEQUENCE [LARGE SCALE GENOMIC DNA]</scope>
    <source>
        <strain evidence="2">cv. 10/8</strain>
        <tissue evidence="1">Leaf</tissue>
    </source>
</reference>
<name>A0A392U1F5_9FABA</name>
<accession>A0A392U1F5</accession>
<protein>
    <submittedName>
        <fullName evidence="1">Uncharacterized protein</fullName>
    </submittedName>
</protein>
<dbReference type="EMBL" id="LXQA010684503">
    <property type="protein sequence ID" value="MCI65885.1"/>
    <property type="molecule type" value="Genomic_DNA"/>
</dbReference>
<dbReference type="AlphaFoldDB" id="A0A392U1F5"/>
<feature type="non-terminal residue" evidence="1">
    <location>
        <position position="45"/>
    </location>
</feature>
<keyword evidence="2" id="KW-1185">Reference proteome</keyword>
<sequence length="45" mass="4849">MVQLAYLLGKADTTFESKTRIDRMVSALVPRTTKGGITPSAPLGR</sequence>
<evidence type="ECO:0000313" key="1">
    <source>
        <dbReference type="EMBL" id="MCI65885.1"/>
    </source>
</evidence>
<comment type="caution">
    <text evidence="1">The sequence shown here is derived from an EMBL/GenBank/DDBJ whole genome shotgun (WGS) entry which is preliminary data.</text>
</comment>
<evidence type="ECO:0000313" key="2">
    <source>
        <dbReference type="Proteomes" id="UP000265520"/>
    </source>
</evidence>
<organism evidence="1 2">
    <name type="scientific">Trifolium medium</name>
    <dbReference type="NCBI Taxonomy" id="97028"/>
    <lineage>
        <taxon>Eukaryota</taxon>
        <taxon>Viridiplantae</taxon>
        <taxon>Streptophyta</taxon>
        <taxon>Embryophyta</taxon>
        <taxon>Tracheophyta</taxon>
        <taxon>Spermatophyta</taxon>
        <taxon>Magnoliopsida</taxon>
        <taxon>eudicotyledons</taxon>
        <taxon>Gunneridae</taxon>
        <taxon>Pentapetalae</taxon>
        <taxon>rosids</taxon>
        <taxon>fabids</taxon>
        <taxon>Fabales</taxon>
        <taxon>Fabaceae</taxon>
        <taxon>Papilionoideae</taxon>
        <taxon>50 kb inversion clade</taxon>
        <taxon>NPAAA clade</taxon>
        <taxon>Hologalegina</taxon>
        <taxon>IRL clade</taxon>
        <taxon>Trifolieae</taxon>
        <taxon>Trifolium</taxon>
    </lineage>
</organism>
<dbReference type="Proteomes" id="UP000265520">
    <property type="component" value="Unassembled WGS sequence"/>
</dbReference>
<proteinExistence type="predicted"/>